<dbReference type="Proteomes" id="UP000478064">
    <property type="component" value="Unassembled WGS sequence"/>
</dbReference>
<dbReference type="RefSeq" id="WP_153372338.1">
    <property type="nucleotide sequence ID" value="NZ_WIVU01000002.1"/>
</dbReference>
<gene>
    <name evidence="1" type="ORF">GHO27_01930</name>
</gene>
<proteinExistence type="predicted"/>
<evidence type="ECO:0000313" key="1">
    <source>
        <dbReference type="EMBL" id="MQU04439.1"/>
    </source>
</evidence>
<reference evidence="1 2" key="1">
    <citation type="submission" date="2019-10" db="EMBL/GenBank/DDBJ databases">
        <title>Evaluation of single-gene subtyping targets for Pseudomonas.</title>
        <authorList>
            <person name="Reichler S.J."/>
            <person name="Orsi R.H."/>
            <person name="Wiedmann M."/>
            <person name="Martin N.H."/>
            <person name="Murphy S.I."/>
        </authorList>
    </citation>
    <scope>NUCLEOTIDE SEQUENCE [LARGE SCALE GENOMIC DNA]</scope>
    <source>
        <strain evidence="1 2">FSL R10-1637</strain>
    </source>
</reference>
<accession>A0A6L5HM57</accession>
<dbReference type="EMBL" id="WIVU01000002">
    <property type="protein sequence ID" value="MQU04439.1"/>
    <property type="molecule type" value="Genomic_DNA"/>
</dbReference>
<comment type="caution">
    <text evidence="1">The sequence shown here is derived from an EMBL/GenBank/DDBJ whole genome shotgun (WGS) entry which is preliminary data.</text>
</comment>
<name>A0A6L5HM57_9PSED</name>
<protein>
    <submittedName>
        <fullName evidence="1">Uncharacterized protein</fullName>
    </submittedName>
</protein>
<evidence type="ECO:0000313" key="2">
    <source>
        <dbReference type="Proteomes" id="UP000478064"/>
    </source>
</evidence>
<dbReference type="AlphaFoldDB" id="A0A6L5HM57"/>
<organism evidence="1 2">
    <name type="scientific">Pseudomonas helleri</name>
    <dbReference type="NCBI Taxonomy" id="1608996"/>
    <lineage>
        <taxon>Bacteria</taxon>
        <taxon>Pseudomonadati</taxon>
        <taxon>Pseudomonadota</taxon>
        <taxon>Gammaproteobacteria</taxon>
        <taxon>Pseudomonadales</taxon>
        <taxon>Pseudomonadaceae</taxon>
        <taxon>Pseudomonas</taxon>
    </lineage>
</organism>
<sequence>MKMVDEIQVELVVGNANGMKGQIFNMLNNNGLAVNNSGIGRSRFIRHTSIYSSTVEDEYVSVCFITNGLTPEWASEIFDQLDRCGMKKMSLNYADNNGSCAGYIDFLQSGITLGEHYSGGDISGLSERLLQVLDSWDSMHHVFQKGE</sequence>